<sequence>MIRSKVKDSNSLNGQIVLSNTTVRPTLKNHKTTAMHVITSLIEPKLHLGEKSESSPLMLTSFLFFLSHLRAYMFFLYAQFPRFLIKLFQEGD</sequence>
<proteinExistence type="predicted"/>
<accession>A0A6A9QXI7</accession>
<evidence type="ECO:0000313" key="2">
    <source>
        <dbReference type="Proteomes" id="UP000470772"/>
    </source>
</evidence>
<organism evidence="1 2">
    <name type="scientific">Sulfuracidifex metallicus DSM 6482 = JCM 9184</name>
    <dbReference type="NCBI Taxonomy" id="523847"/>
    <lineage>
        <taxon>Archaea</taxon>
        <taxon>Thermoproteota</taxon>
        <taxon>Thermoprotei</taxon>
        <taxon>Sulfolobales</taxon>
        <taxon>Sulfolobaceae</taxon>
        <taxon>Sulfuracidifex</taxon>
    </lineage>
</organism>
<name>A0A6A9QXI7_SULME</name>
<reference evidence="1 2" key="1">
    <citation type="submission" date="2019-10" db="EMBL/GenBank/DDBJ databases">
        <title>Sequencing and Assembly of Multiple Reported Metal-Biooxidizing Members of the Extremely Thermoacidophilic Archaeal Family Sulfolobaceae.</title>
        <authorList>
            <person name="Counts J.A."/>
            <person name="Kelly R.M."/>
        </authorList>
    </citation>
    <scope>NUCLEOTIDE SEQUENCE [LARGE SCALE GENOMIC DNA]</scope>
    <source>
        <strain evidence="1 2">DSM 6482</strain>
    </source>
</reference>
<evidence type="ECO:0000313" key="1">
    <source>
        <dbReference type="EMBL" id="MUN29742.1"/>
    </source>
</evidence>
<keyword evidence="2" id="KW-1185">Reference proteome</keyword>
<dbReference type="AlphaFoldDB" id="A0A6A9QXI7"/>
<protein>
    <submittedName>
        <fullName evidence="1">Uncharacterized protein</fullName>
    </submittedName>
</protein>
<gene>
    <name evidence="1" type="ORF">GC250_09910</name>
</gene>
<dbReference type="RefSeq" id="WP_156017433.1">
    <property type="nucleotide sequence ID" value="NZ_WGGD01000005.1"/>
</dbReference>
<dbReference type="Proteomes" id="UP000470772">
    <property type="component" value="Unassembled WGS sequence"/>
</dbReference>
<comment type="caution">
    <text evidence="1">The sequence shown here is derived from an EMBL/GenBank/DDBJ whole genome shotgun (WGS) entry which is preliminary data.</text>
</comment>
<dbReference type="EMBL" id="WGGD01000005">
    <property type="protein sequence ID" value="MUN29742.1"/>
    <property type="molecule type" value="Genomic_DNA"/>
</dbReference>